<protein>
    <submittedName>
        <fullName evidence="1">Uncharacterized protein</fullName>
    </submittedName>
</protein>
<dbReference type="AlphaFoldDB" id="A0A7J8LRK9"/>
<dbReference type="EMBL" id="JABEZX010000004">
    <property type="protein sequence ID" value="MBA0555091.1"/>
    <property type="molecule type" value="Genomic_DNA"/>
</dbReference>
<organism evidence="1 2">
    <name type="scientific">Gossypium lobatum</name>
    <dbReference type="NCBI Taxonomy" id="34289"/>
    <lineage>
        <taxon>Eukaryota</taxon>
        <taxon>Viridiplantae</taxon>
        <taxon>Streptophyta</taxon>
        <taxon>Embryophyta</taxon>
        <taxon>Tracheophyta</taxon>
        <taxon>Spermatophyta</taxon>
        <taxon>Magnoliopsida</taxon>
        <taxon>eudicotyledons</taxon>
        <taxon>Gunneridae</taxon>
        <taxon>Pentapetalae</taxon>
        <taxon>rosids</taxon>
        <taxon>malvids</taxon>
        <taxon>Malvales</taxon>
        <taxon>Malvaceae</taxon>
        <taxon>Malvoideae</taxon>
        <taxon>Gossypium</taxon>
    </lineage>
</organism>
<proteinExistence type="predicted"/>
<sequence>APFSSLLAANDVDSVDAGAMLLALKYLYFWNRR</sequence>
<evidence type="ECO:0000313" key="1">
    <source>
        <dbReference type="EMBL" id="MBA0555091.1"/>
    </source>
</evidence>
<dbReference type="Proteomes" id="UP000593572">
    <property type="component" value="Unassembled WGS sequence"/>
</dbReference>
<feature type="non-terminal residue" evidence="1">
    <location>
        <position position="1"/>
    </location>
</feature>
<name>A0A7J8LRK9_9ROSI</name>
<gene>
    <name evidence="1" type="ORF">Golob_014153</name>
</gene>
<accession>A0A7J8LRK9</accession>
<reference evidence="1 2" key="1">
    <citation type="journal article" date="2019" name="Genome Biol. Evol.">
        <title>Insights into the evolution of the New World diploid cottons (Gossypium, subgenus Houzingenia) based on genome sequencing.</title>
        <authorList>
            <person name="Grover C.E."/>
            <person name="Arick M.A. 2nd"/>
            <person name="Thrash A."/>
            <person name="Conover J.L."/>
            <person name="Sanders W.S."/>
            <person name="Peterson D.G."/>
            <person name="Frelichowski J.E."/>
            <person name="Scheffler J.A."/>
            <person name="Scheffler B.E."/>
            <person name="Wendel J.F."/>
        </authorList>
    </citation>
    <scope>NUCLEOTIDE SEQUENCE [LARGE SCALE GENOMIC DNA]</scope>
    <source>
        <strain evidence="1">157</strain>
        <tissue evidence="1">Leaf</tissue>
    </source>
</reference>
<evidence type="ECO:0000313" key="2">
    <source>
        <dbReference type="Proteomes" id="UP000593572"/>
    </source>
</evidence>
<keyword evidence="2" id="KW-1185">Reference proteome</keyword>
<comment type="caution">
    <text evidence="1">The sequence shown here is derived from an EMBL/GenBank/DDBJ whole genome shotgun (WGS) entry which is preliminary data.</text>
</comment>